<dbReference type="EMBL" id="RBNJ01001460">
    <property type="protein sequence ID" value="RUS33136.1"/>
    <property type="molecule type" value="Genomic_DNA"/>
</dbReference>
<keyword evidence="2" id="KW-1185">Reference proteome</keyword>
<organism evidence="1 2">
    <name type="scientific">Jimgerdemannia flammicorona</name>
    <dbReference type="NCBI Taxonomy" id="994334"/>
    <lineage>
        <taxon>Eukaryota</taxon>
        <taxon>Fungi</taxon>
        <taxon>Fungi incertae sedis</taxon>
        <taxon>Mucoromycota</taxon>
        <taxon>Mucoromycotina</taxon>
        <taxon>Endogonomycetes</taxon>
        <taxon>Endogonales</taxon>
        <taxon>Endogonaceae</taxon>
        <taxon>Jimgerdemannia</taxon>
    </lineage>
</organism>
<accession>A0A433QTR1</accession>
<proteinExistence type="predicted"/>
<dbReference type="AlphaFoldDB" id="A0A433QTR1"/>
<evidence type="ECO:0000313" key="1">
    <source>
        <dbReference type="EMBL" id="RUS33136.1"/>
    </source>
</evidence>
<reference evidence="1 2" key="1">
    <citation type="journal article" date="2018" name="New Phytol.">
        <title>Phylogenomics of Endogonaceae and evolution of mycorrhizas within Mucoromycota.</title>
        <authorList>
            <person name="Chang Y."/>
            <person name="Desiro A."/>
            <person name="Na H."/>
            <person name="Sandor L."/>
            <person name="Lipzen A."/>
            <person name="Clum A."/>
            <person name="Barry K."/>
            <person name="Grigoriev I.V."/>
            <person name="Martin F.M."/>
            <person name="Stajich J.E."/>
            <person name="Smith M.E."/>
            <person name="Bonito G."/>
            <person name="Spatafora J.W."/>
        </authorList>
    </citation>
    <scope>NUCLEOTIDE SEQUENCE [LARGE SCALE GENOMIC DNA]</scope>
    <source>
        <strain evidence="1 2">AD002</strain>
    </source>
</reference>
<name>A0A433QTR1_9FUNG</name>
<evidence type="ECO:0000313" key="2">
    <source>
        <dbReference type="Proteomes" id="UP000274822"/>
    </source>
</evidence>
<protein>
    <submittedName>
        <fullName evidence="1">Uncharacterized protein</fullName>
    </submittedName>
</protein>
<sequence>MYRKNVRFIRLIFSFWKTIPLPSHRRTRSDQPHECPNYSGIAAAIAHTHQDPEHKGTPRYWCLRSGVRVKCGGRTIRKMPL</sequence>
<comment type="caution">
    <text evidence="1">The sequence shown here is derived from an EMBL/GenBank/DDBJ whole genome shotgun (WGS) entry which is preliminary data.</text>
</comment>
<gene>
    <name evidence="1" type="ORF">BC938DRAFT_472927</name>
</gene>
<dbReference type="Proteomes" id="UP000274822">
    <property type="component" value="Unassembled WGS sequence"/>
</dbReference>